<proteinExistence type="predicted"/>
<protein>
    <submittedName>
        <fullName evidence="7">Integral membrane protein</fullName>
    </submittedName>
</protein>
<dbReference type="PANTHER" id="PTHR43823">
    <property type="entry name" value="SPORULATION PROTEIN YKVU"/>
    <property type="match status" value="1"/>
</dbReference>
<keyword evidence="2" id="KW-1003">Cell membrane</keyword>
<dbReference type="Pfam" id="PF01554">
    <property type="entry name" value="MatE"/>
    <property type="match status" value="2"/>
</dbReference>
<evidence type="ECO:0000256" key="2">
    <source>
        <dbReference type="ARBA" id="ARBA00022475"/>
    </source>
</evidence>
<keyword evidence="4 6" id="KW-1133">Transmembrane helix</keyword>
<evidence type="ECO:0000256" key="1">
    <source>
        <dbReference type="ARBA" id="ARBA00004651"/>
    </source>
</evidence>
<dbReference type="InterPro" id="IPR051327">
    <property type="entry name" value="MATE_MepA_subfamily"/>
</dbReference>
<comment type="subcellular location">
    <subcellularLocation>
        <location evidence="1">Cell membrane</location>
        <topology evidence="1">Multi-pass membrane protein</topology>
    </subcellularLocation>
</comment>
<evidence type="ECO:0000256" key="3">
    <source>
        <dbReference type="ARBA" id="ARBA00022692"/>
    </source>
</evidence>
<dbReference type="Proteomes" id="UP000051927">
    <property type="component" value="Unassembled WGS sequence"/>
</dbReference>
<dbReference type="PANTHER" id="PTHR43823:SF3">
    <property type="entry name" value="MULTIDRUG EXPORT PROTEIN MEPA"/>
    <property type="match status" value="1"/>
</dbReference>
<evidence type="ECO:0000256" key="6">
    <source>
        <dbReference type="SAM" id="Phobius"/>
    </source>
</evidence>
<evidence type="ECO:0000313" key="7">
    <source>
        <dbReference type="EMBL" id="KRO01978.1"/>
    </source>
</evidence>
<keyword evidence="5 6" id="KW-0472">Membrane</keyword>
<feature type="transmembrane region" description="Helical" evidence="6">
    <location>
        <begin position="236"/>
        <end position="256"/>
    </location>
</feature>
<evidence type="ECO:0000313" key="8">
    <source>
        <dbReference type="Proteomes" id="UP000051927"/>
    </source>
</evidence>
<feature type="transmembrane region" description="Helical" evidence="6">
    <location>
        <begin position="354"/>
        <end position="375"/>
    </location>
</feature>
<organism evidence="7 8">
    <name type="scientific">Lancefieldella rimae</name>
    <dbReference type="NCBI Taxonomy" id="1383"/>
    <lineage>
        <taxon>Bacteria</taxon>
        <taxon>Bacillati</taxon>
        <taxon>Actinomycetota</taxon>
        <taxon>Coriobacteriia</taxon>
        <taxon>Coriobacteriales</taxon>
        <taxon>Atopobiaceae</taxon>
        <taxon>Lancefieldella</taxon>
    </lineage>
</organism>
<name>A0ABR5PZF8_9ACTN</name>
<sequence length="454" mass="49421">MEQNKLFAETPPLQLFLRAAIPGAIAMLASMLYDTADGILVGRFLGADTFAAVAISLPLVIMSFAVSDLVGVGSAAVIAVEHGKHNYDRANDVFTTSVVIIFAGGFILGILFFLFAPNILTLLGAKGELVEKGSIYLRVYAAFLPFVSINYAADNFLKICGMIRRSMILSFIIAILGTILEFFFLAVLHLDVAYSALGYCIALLFSAVFGMWPFVHNKQILKFVQPHFSWEIIREVCANGMAVFLQNISGRIYSLIMNSTLLALGGANAVTTYGVIFFSAGIITPLVYGEADALQPAIGYNWGAKNKHRVIALTRYVFMAAGLIGLTSASLMFFCPELLVHLFISDATPELVAMAVPAIRTYAAAILINWIYFCTQEFVIALKLTRISSVLSVLATFIYPTTAVVLLAPFGLNVLWWAPVIGAALTVLTSIVILIHIRTTHFAGIPVRHSREIR</sequence>
<feature type="transmembrane region" description="Helical" evidence="6">
    <location>
        <begin position="414"/>
        <end position="435"/>
    </location>
</feature>
<feature type="transmembrane region" description="Helical" evidence="6">
    <location>
        <begin position="169"/>
        <end position="190"/>
    </location>
</feature>
<dbReference type="RefSeq" id="WP_003150245.1">
    <property type="nucleotide sequence ID" value="NZ_JABZGV010000003.1"/>
</dbReference>
<feature type="transmembrane region" description="Helical" evidence="6">
    <location>
        <begin position="53"/>
        <end position="80"/>
    </location>
</feature>
<evidence type="ECO:0000256" key="4">
    <source>
        <dbReference type="ARBA" id="ARBA00022989"/>
    </source>
</evidence>
<comment type="caution">
    <text evidence="7">The sequence shown here is derived from an EMBL/GenBank/DDBJ whole genome shotgun (WGS) entry which is preliminary data.</text>
</comment>
<feature type="transmembrane region" description="Helical" evidence="6">
    <location>
        <begin position="135"/>
        <end position="157"/>
    </location>
</feature>
<feature type="transmembrane region" description="Helical" evidence="6">
    <location>
        <begin position="15"/>
        <end position="33"/>
    </location>
</feature>
<dbReference type="InterPro" id="IPR002528">
    <property type="entry name" value="MATE_fam"/>
</dbReference>
<dbReference type="EMBL" id="JQCP01000003">
    <property type="protein sequence ID" value="KRO01978.1"/>
    <property type="molecule type" value="Genomic_DNA"/>
</dbReference>
<gene>
    <name evidence="7" type="ORF">IV60_GL001228</name>
</gene>
<feature type="transmembrane region" description="Helical" evidence="6">
    <location>
        <begin position="92"/>
        <end position="115"/>
    </location>
</feature>
<dbReference type="GeneID" id="84905106"/>
<feature type="transmembrane region" description="Helical" evidence="6">
    <location>
        <begin position="387"/>
        <end position="408"/>
    </location>
</feature>
<feature type="transmembrane region" description="Helical" evidence="6">
    <location>
        <begin position="196"/>
        <end position="215"/>
    </location>
</feature>
<reference evidence="7 8" key="1">
    <citation type="journal article" date="2015" name="Genome Announc.">
        <title>Expanding the biotechnology potential of lactobacilli through comparative genomics of 213 strains and associated genera.</title>
        <authorList>
            <person name="Sun Z."/>
            <person name="Harris H.M."/>
            <person name="McCann A."/>
            <person name="Guo C."/>
            <person name="Argimon S."/>
            <person name="Zhang W."/>
            <person name="Yang X."/>
            <person name="Jeffery I.B."/>
            <person name="Cooney J.C."/>
            <person name="Kagawa T.F."/>
            <person name="Liu W."/>
            <person name="Song Y."/>
            <person name="Salvetti E."/>
            <person name="Wrobel A."/>
            <person name="Rasinkangas P."/>
            <person name="Parkhill J."/>
            <person name="Rea M.C."/>
            <person name="O'Sullivan O."/>
            <person name="Ritari J."/>
            <person name="Douillard F.P."/>
            <person name="Paul Ross R."/>
            <person name="Yang R."/>
            <person name="Briner A.E."/>
            <person name="Felis G.E."/>
            <person name="de Vos W.M."/>
            <person name="Barrangou R."/>
            <person name="Klaenhammer T.R."/>
            <person name="Caufield P.W."/>
            <person name="Cui Y."/>
            <person name="Zhang H."/>
            <person name="O'Toole P.W."/>
        </authorList>
    </citation>
    <scope>NUCLEOTIDE SEQUENCE [LARGE SCALE GENOMIC DNA]</scope>
    <source>
        <strain evidence="7 8">DSM 7090</strain>
    </source>
</reference>
<accession>A0ABR5PZF8</accession>
<keyword evidence="3 6" id="KW-0812">Transmembrane</keyword>
<feature type="transmembrane region" description="Helical" evidence="6">
    <location>
        <begin position="310"/>
        <end position="334"/>
    </location>
</feature>
<feature type="transmembrane region" description="Helical" evidence="6">
    <location>
        <begin position="262"/>
        <end position="289"/>
    </location>
</feature>
<keyword evidence="8" id="KW-1185">Reference proteome</keyword>
<evidence type="ECO:0000256" key="5">
    <source>
        <dbReference type="ARBA" id="ARBA00023136"/>
    </source>
</evidence>